<comment type="subcellular location">
    <subcellularLocation>
        <location evidence="1">Cell membrane</location>
        <topology evidence="1">Single-pass membrane protein</topology>
    </subcellularLocation>
</comment>
<keyword evidence="3" id="KW-0472">Membrane</keyword>
<evidence type="ECO:0000256" key="3">
    <source>
        <dbReference type="ARBA" id="ARBA00023136"/>
    </source>
</evidence>
<keyword evidence="7" id="KW-0328">Glycosyltransferase</keyword>
<evidence type="ECO:0000256" key="2">
    <source>
        <dbReference type="ARBA" id="ARBA00007171"/>
    </source>
</evidence>
<keyword evidence="7" id="KW-0131">Cell cycle</keyword>
<dbReference type="InterPro" id="IPR012338">
    <property type="entry name" value="Beta-lactam/transpept-like"/>
</dbReference>
<name>A0A1K2I714_9LACO</name>
<dbReference type="InterPro" id="IPR007887">
    <property type="entry name" value="MecA_N"/>
</dbReference>
<dbReference type="InterPro" id="IPR032710">
    <property type="entry name" value="NTF2-like_dom_sf"/>
</dbReference>
<feature type="domain" description="NTF2-like N-terminal transpeptidase" evidence="6">
    <location>
        <begin position="38"/>
        <end position="155"/>
    </location>
</feature>
<dbReference type="PANTHER" id="PTHR30627:SF25">
    <property type="entry name" value="PENICILLIN-BINDING PROTEIN 3"/>
    <property type="match status" value="1"/>
</dbReference>
<dbReference type="Gene3D" id="3.30.1390.30">
    <property type="entry name" value="Penicillin-binding protein 2a, domain 3"/>
    <property type="match status" value="1"/>
</dbReference>
<dbReference type="EMBL" id="LT634362">
    <property type="protein sequence ID" value="SFZ88139.1"/>
    <property type="molecule type" value="Genomic_DNA"/>
</dbReference>
<dbReference type="SUPFAM" id="SSF54427">
    <property type="entry name" value="NTF2-like"/>
    <property type="match status" value="1"/>
</dbReference>
<dbReference type="InterPro" id="IPR036138">
    <property type="entry name" value="PBP_dimer_sf"/>
</dbReference>
<dbReference type="PANTHER" id="PTHR30627">
    <property type="entry name" value="PEPTIDOGLYCAN D,D-TRANSPEPTIDASE"/>
    <property type="match status" value="1"/>
</dbReference>
<evidence type="ECO:0000256" key="1">
    <source>
        <dbReference type="ARBA" id="ARBA00004162"/>
    </source>
</evidence>
<feature type="domain" description="Penicillin-binding protein transpeptidase" evidence="4">
    <location>
        <begin position="355"/>
        <end position="658"/>
    </location>
</feature>
<dbReference type="GO" id="GO:0016757">
    <property type="term" value="F:glycosyltransferase activity"/>
    <property type="evidence" value="ECO:0007669"/>
    <property type="project" value="UniProtKB-KW"/>
</dbReference>
<dbReference type="SUPFAM" id="SSF56519">
    <property type="entry name" value="Penicillin binding protein dimerisation domain"/>
    <property type="match status" value="1"/>
</dbReference>
<dbReference type="EC" id="2.4.1.129" evidence="7"/>
<dbReference type="GO" id="GO:0051301">
    <property type="term" value="P:cell division"/>
    <property type="evidence" value="ECO:0007669"/>
    <property type="project" value="UniProtKB-KW"/>
</dbReference>
<dbReference type="SUPFAM" id="SSF56601">
    <property type="entry name" value="beta-lactamase/transpeptidase-like"/>
    <property type="match status" value="1"/>
</dbReference>
<reference evidence="7" key="1">
    <citation type="submission" date="2016-11" db="EMBL/GenBank/DDBJ databases">
        <authorList>
            <person name="Jaros S."/>
            <person name="Januszkiewicz K."/>
            <person name="Wedrychowicz H."/>
        </authorList>
    </citation>
    <scope>NUCLEOTIDE SEQUENCE</scope>
    <source>
        <strain evidence="7">ACA-DC 565</strain>
    </source>
</reference>
<dbReference type="GO" id="GO:0046677">
    <property type="term" value="P:response to antibiotic"/>
    <property type="evidence" value="ECO:0007669"/>
    <property type="project" value="InterPro"/>
</dbReference>
<dbReference type="GO" id="GO:0071972">
    <property type="term" value="F:peptidoglycan L,D-transpeptidase activity"/>
    <property type="evidence" value="ECO:0007669"/>
    <property type="project" value="TreeGrafter"/>
</dbReference>
<sequence length="661" mass="73311">MKKKHLLLVGLLLLLLIAGGSFYYQHWHQQQQEKTAVKQVARAYTKAFSRQDFKQMVRYVDHKQLTGGDYRYTPKQVVARNVAVFGRIGASQLNVKNLTVRRQKPKQYQMTFDLHLQTMIGPLNVKHYQAAIQLVKHKWRVVWTPTLLFPHMNGTDTVQLQWQQGKRGKIVDRHGKALAVDGQLTQAGMIPDQLGQGHTRTERLTAISQQFDVDLATLKQSLQQNWVTKTSFVPIKKVKQQPKLTGVTYRAVSARTYPSGAASAQLIGYVGPITAADLKKHPQLQSNGTIGKTGLERYYDAQLQGRDGGTITINNDDNVVRTLLKRKKSNGKTIKLTLDRAKQEKAYRQLAGQKGAIVVMDPRNGQLLTLASAPSYDPNQFVAGISQKAYQKYAQDKAQPFLSRFTQRYAPGSTFKMITAGIALDNGTITPATTRRISGLKWQQDRSWGDYQVTRVKDAATENMTQALVNSDNIWFAQTALKMGSQAYLNGLQPFFKPKLKLPLTMQPAQISNNGKLDRQILLADTAYGQGQLLLSPIQQATFYSSVMNQGNMQLPTLIAGQAAKRQAVLKQASADQVKQALVQVVADAQGTGHALQIAGHNIAAKTGTAELKLQQDTTGKQNGFLMAADADQNRYLMVALLEDNGSDAVIKATKPLVESF</sequence>
<accession>A0A1K2I714</accession>
<feature type="domain" description="Penicillin-binding protein dimerisation" evidence="5">
    <location>
        <begin position="164"/>
        <end position="322"/>
    </location>
</feature>
<dbReference type="Gene3D" id="3.10.450.100">
    <property type="entry name" value="NTF2-like, domain 1"/>
    <property type="match status" value="1"/>
</dbReference>
<proteinExistence type="inferred from homology"/>
<keyword evidence="7" id="KW-0808">Transferase</keyword>
<dbReference type="InterPro" id="IPR001460">
    <property type="entry name" value="PCN-bd_Tpept"/>
</dbReference>
<evidence type="ECO:0000259" key="4">
    <source>
        <dbReference type="Pfam" id="PF00905"/>
    </source>
</evidence>
<dbReference type="GO" id="GO:0071555">
    <property type="term" value="P:cell wall organization"/>
    <property type="evidence" value="ECO:0007669"/>
    <property type="project" value="TreeGrafter"/>
</dbReference>
<protein>
    <submittedName>
        <fullName evidence="7">Cell division protein FtsI [Peptidoglycan synthetase]</fullName>
        <ecNumber evidence="7">2.4.1.129</ecNumber>
    </submittedName>
</protein>
<evidence type="ECO:0000259" key="5">
    <source>
        <dbReference type="Pfam" id="PF03717"/>
    </source>
</evidence>
<dbReference type="Pfam" id="PF05223">
    <property type="entry name" value="MecA_N"/>
    <property type="match status" value="1"/>
</dbReference>
<dbReference type="GO" id="GO:0008658">
    <property type="term" value="F:penicillin binding"/>
    <property type="evidence" value="ECO:0007669"/>
    <property type="project" value="InterPro"/>
</dbReference>
<gene>
    <name evidence="7" type="ORF">LREN565_1252</name>
</gene>
<dbReference type="GO" id="GO:0005886">
    <property type="term" value="C:plasma membrane"/>
    <property type="evidence" value="ECO:0007669"/>
    <property type="project" value="UniProtKB-SubCell"/>
</dbReference>
<comment type="similarity">
    <text evidence="2">Belongs to the transpeptidase family.</text>
</comment>
<dbReference type="AlphaFoldDB" id="A0A1K2I714"/>
<organism evidence="7">
    <name type="scientific">Loigolactobacillus rennini</name>
    <dbReference type="NCBI Taxonomy" id="238013"/>
    <lineage>
        <taxon>Bacteria</taxon>
        <taxon>Bacillati</taxon>
        <taxon>Bacillota</taxon>
        <taxon>Bacilli</taxon>
        <taxon>Lactobacillales</taxon>
        <taxon>Lactobacillaceae</taxon>
        <taxon>Loigolactobacillus</taxon>
    </lineage>
</organism>
<dbReference type="Pfam" id="PF00905">
    <property type="entry name" value="Transpeptidase"/>
    <property type="match status" value="1"/>
</dbReference>
<evidence type="ECO:0000259" key="6">
    <source>
        <dbReference type="Pfam" id="PF05223"/>
    </source>
</evidence>
<evidence type="ECO:0000313" key="7">
    <source>
        <dbReference type="EMBL" id="SFZ88139.1"/>
    </source>
</evidence>
<dbReference type="InterPro" id="IPR050515">
    <property type="entry name" value="Beta-lactam/transpept"/>
</dbReference>
<dbReference type="Gene3D" id="3.90.1310.10">
    <property type="entry name" value="Penicillin-binding protein 2a (Domain 2)"/>
    <property type="match status" value="1"/>
</dbReference>
<dbReference type="Pfam" id="PF03717">
    <property type="entry name" value="PBP_dimer"/>
    <property type="match status" value="1"/>
</dbReference>
<keyword evidence="7" id="KW-0132">Cell division</keyword>
<dbReference type="Gene3D" id="3.40.710.10">
    <property type="entry name" value="DD-peptidase/beta-lactamase superfamily"/>
    <property type="match status" value="1"/>
</dbReference>
<dbReference type="InterPro" id="IPR005311">
    <property type="entry name" value="PBP_dimer"/>
</dbReference>